<sequence length="294" mass="33369">MNKILLSLTILVCTHSVYADFPLPFIPKLPDLPMFGEFNPNKLRAEFNQFVGVDPYFDREHRLVNQIADAVLDGDVEYLTLKNGREIFSIFMESEADKPKGGVIILHNRGQHANWSDTIKPLRIGLTEKGWHTLSVQMPVLGKEAKYYDYVPIFPYSHERIDVAINFYKEKGIDNIVLIAHGCGAHMATSYIEKYGDSKIEGYIGIGAGATDYKQKIVNGFPFHKMSVPILDVYANQDFSGVRKLADYRKHLIKIAGNKKSAQMIIENAQHYYNKNDGSVERLIVKVADWLDTL</sequence>
<dbReference type="InterPro" id="IPR029058">
    <property type="entry name" value="AB_hydrolase_fold"/>
</dbReference>
<dbReference type="OrthoDB" id="9776279at2"/>
<feature type="chain" id="PRO_5011473954" description="DUF3530 family protein" evidence="1">
    <location>
        <begin position="20"/>
        <end position="294"/>
    </location>
</feature>
<dbReference type="Proteomes" id="UP000198988">
    <property type="component" value="Unassembled WGS sequence"/>
</dbReference>
<reference evidence="3" key="1">
    <citation type="submission" date="2016-06" db="EMBL/GenBank/DDBJ databases">
        <authorList>
            <person name="Petersen J."/>
            <person name="Sayavedra L."/>
        </authorList>
    </citation>
    <scope>NUCLEOTIDE SEQUENCE [LARGE SCALE GENOMIC DNA]</scope>
    <source>
        <strain evidence="3">BazSymA</strain>
    </source>
</reference>
<keyword evidence="1" id="KW-0732">Signal</keyword>
<name>A0A1H6MU88_9GAMM</name>
<accession>A0A1H6MU88</accession>
<dbReference type="InterPro" id="IPR022529">
    <property type="entry name" value="DUF3530"/>
</dbReference>
<evidence type="ECO:0008006" key="4">
    <source>
        <dbReference type="Google" id="ProtNLM"/>
    </source>
</evidence>
<dbReference type="SUPFAM" id="SSF53474">
    <property type="entry name" value="alpha/beta-Hydrolases"/>
    <property type="match status" value="1"/>
</dbReference>
<dbReference type="EMBL" id="CDSC02000442">
    <property type="protein sequence ID" value="SEI01533.1"/>
    <property type="molecule type" value="Genomic_DNA"/>
</dbReference>
<organism evidence="2 3">
    <name type="scientific">Bathymodiolus azoricus thioautotrophic gill symbiont</name>
    <dbReference type="NCBI Taxonomy" id="235205"/>
    <lineage>
        <taxon>Bacteria</taxon>
        <taxon>Pseudomonadati</taxon>
        <taxon>Pseudomonadota</taxon>
        <taxon>Gammaproteobacteria</taxon>
        <taxon>sulfur-oxidizing symbionts</taxon>
    </lineage>
</organism>
<evidence type="ECO:0000313" key="3">
    <source>
        <dbReference type="Proteomes" id="UP000198988"/>
    </source>
</evidence>
<proteinExistence type="predicted"/>
<dbReference type="Gene3D" id="3.40.50.1820">
    <property type="entry name" value="alpha/beta hydrolase"/>
    <property type="match status" value="1"/>
</dbReference>
<dbReference type="AlphaFoldDB" id="A0A1H6MU88"/>
<gene>
    <name evidence="2" type="ORF">BAZSYMA_ACONTIG00192_7</name>
</gene>
<dbReference type="RefSeq" id="WP_090717908.1">
    <property type="nucleotide sequence ID" value="NZ_CAESAP020000195.1"/>
</dbReference>
<feature type="signal peptide" evidence="1">
    <location>
        <begin position="1"/>
        <end position="19"/>
    </location>
</feature>
<dbReference type="Pfam" id="PF12048">
    <property type="entry name" value="DUF3530"/>
    <property type="match status" value="2"/>
</dbReference>
<evidence type="ECO:0000256" key="1">
    <source>
        <dbReference type="SAM" id="SignalP"/>
    </source>
</evidence>
<protein>
    <recommendedName>
        <fullName evidence="4">DUF3530 family protein</fullName>
    </recommendedName>
</protein>
<evidence type="ECO:0000313" key="2">
    <source>
        <dbReference type="EMBL" id="SEI01533.1"/>
    </source>
</evidence>